<dbReference type="PROSITE" id="PS00211">
    <property type="entry name" value="ABC_TRANSPORTER_1"/>
    <property type="match status" value="1"/>
</dbReference>
<dbReference type="GO" id="GO:0015807">
    <property type="term" value="P:L-amino acid transport"/>
    <property type="evidence" value="ECO:0007669"/>
    <property type="project" value="TreeGrafter"/>
</dbReference>
<dbReference type="PANTHER" id="PTHR43820:SF4">
    <property type="entry name" value="HIGH-AFFINITY BRANCHED-CHAIN AMINO ACID TRANSPORT ATP-BINDING PROTEIN LIVF"/>
    <property type="match status" value="1"/>
</dbReference>
<dbReference type="GO" id="GO:0005524">
    <property type="term" value="F:ATP binding"/>
    <property type="evidence" value="ECO:0007669"/>
    <property type="project" value="UniProtKB-KW"/>
</dbReference>
<dbReference type="OrthoDB" id="9806149at2"/>
<comment type="caution">
    <text evidence="7">The sequence shown here is derived from an EMBL/GenBank/DDBJ whole genome shotgun (WGS) entry which is preliminary data.</text>
</comment>
<gene>
    <name evidence="7" type="ORF">CH338_11630</name>
</gene>
<protein>
    <submittedName>
        <fullName evidence="7">ABC transporter ATP-binding protein</fullName>
    </submittedName>
</protein>
<dbReference type="PANTHER" id="PTHR43820">
    <property type="entry name" value="HIGH-AFFINITY BRANCHED-CHAIN AMINO ACID TRANSPORT ATP-BINDING PROTEIN LIVF"/>
    <property type="match status" value="1"/>
</dbReference>
<evidence type="ECO:0000256" key="5">
    <source>
        <dbReference type="ARBA" id="ARBA00022970"/>
    </source>
</evidence>
<organism evidence="7 8">
    <name type="scientific">Rhodoplanes elegans</name>
    <dbReference type="NCBI Taxonomy" id="29408"/>
    <lineage>
        <taxon>Bacteria</taxon>
        <taxon>Pseudomonadati</taxon>
        <taxon>Pseudomonadota</taxon>
        <taxon>Alphaproteobacteria</taxon>
        <taxon>Hyphomicrobiales</taxon>
        <taxon>Nitrobacteraceae</taxon>
        <taxon>Rhodoplanes</taxon>
    </lineage>
</organism>
<feature type="domain" description="ABC transporter" evidence="6">
    <location>
        <begin position="22"/>
        <end position="252"/>
    </location>
</feature>
<evidence type="ECO:0000256" key="2">
    <source>
        <dbReference type="ARBA" id="ARBA00022448"/>
    </source>
</evidence>
<dbReference type="GO" id="GO:0016887">
    <property type="term" value="F:ATP hydrolysis activity"/>
    <property type="evidence" value="ECO:0007669"/>
    <property type="project" value="InterPro"/>
</dbReference>
<dbReference type="GO" id="GO:0015658">
    <property type="term" value="F:branched-chain amino acid transmembrane transporter activity"/>
    <property type="evidence" value="ECO:0007669"/>
    <property type="project" value="TreeGrafter"/>
</dbReference>
<sequence length="253" mass="26708">MTAADATLVDARPAADGRPPLIEVAGLSASYGRVAALKPVDLRVGEGEFVTVLGPNGAGKTTLLRAIARLVPGAGRISFRGQDISALPTHKVARLGIVMVQEGRGLFGEMTVRENLLLGAYGLGGAGEEIERRFATVFELFPKLRLRADQIAASMSGGEQQMLAVGRALMAGPQLLMLDEPSLGLAPRVASGILDTLGELNRNGLGILLVEQKAPLALKLAKRVYVLASGSVRAELPADQIGSHHDLARYYFH</sequence>
<evidence type="ECO:0000256" key="1">
    <source>
        <dbReference type="ARBA" id="ARBA00005417"/>
    </source>
</evidence>
<dbReference type="AlphaFoldDB" id="A0A327KJT7"/>
<dbReference type="PROSITE" id="PS50893">
    <property type="entry name" value="ABC_TRANSPORTER_2"/>
    <property type="match status" value="1"/>
</dbReference>
<keyword evidence="8" id="KW-1185">Reference proteome</keyword>
<dbReference type="InterPro" id="IPR027417">
    <property type="entry name" value="P-loop_NTPase"/>
</dbReference>
<dbReference type="InterPro" id="IPR052156">
    <property type="entry name" value="BCAA_Transport_ATP-bd_LivF"/>
</dbReference>
<dbReference type="SMART" id="SM00382">
    <property type="entry name" value="AAA"/>
    <property type="match status" value="1"/>
</dbReference>
<keyword evidence="5" id="KW-0029">Amino-acid transport</keyword>
<keyword evidence="3" id="KW-0547">Nucleotide-binding</keyword>
<reference evidence="7 8" key="1">
    <citation type="submission" date="2017-07" db="EMBL/GenBank/DDBJ databases">
        <title>Draft Genome Sequences of Select Purple Nonsulfur Bacteria.</title>
        <authorList>
            <person name="Lasarre B."/>
            <person name="Mckinlay J.B."/>
        </authorList>
    </citation>
    <scope>NUCLEOTIDE SEQUENCE [LARGE SCALE GENOMIC DNA]</scope>
    <source>
        <strain evidence="7 8">DSM 11907</strain>
    </source>
</reference>
<comment type="similarity">
    <text evidence="1">Belongs to the ABC transporter superfamily.</text>
</comment>
<dbReference type="Gene3D" id="3.40.50.300">
    <property type="entry name" value="P-loop containing nucleotide triphosphate hydrolases"/>
    <property type="match status" value="1"/>
</dbReference>
<name>A0A327KJT7_9BRAD</name>
<keyword evidence="4 7" id="KW-0067">ATP-binding</keyword>
<evidence type="ECO:0000259" key="6">
    <source>
        <dbReference type="PROSITE" id="PS50893"/>
    </source>
</evidence>
<evidence type="ECO:0000256" key="3">
    <source>
        <dbReference type="ARBA" id="ARBA00022741"/>
    </source>
</evidence>
<evidence type="ECO:0000313" key="7">
    <source>
        <dbReference type="EMBL" id="RAI38757.1"/>
    </source>
</evidence>
<dbReference type="EMBL" id="NPEU01000109">
    <property type="protein sequence ID" value="RAI38757.1"/>
    <property type="molecule type" value="Genomic_DNA"/>
</dbReference>
<keyword evidence="2" id="KW-0813">Transport</keyword>
<evidence type="ECO:0000256" key="4">
    <source>
        <dbReference type="ARBA" id="ARBA00022840"/>
    </source>
</evidence>
<dbReference type="InterPro" id="IPR017871">
    <property type="entry name" value="ABC_transporter-like_CS"/>
</dbReference>
<dbReference type="InterPro" id="IPR003439">
    <property type="entry name" value="ABC_transporter-like_ATP-bd"/>
</dbReference>
<dbReference type="RefSeq" id="WP_111357343.1">
    <property type="nucleotide sequence ID" value="NZ_NHSK01000081.1"/>
</dbReference>
<dbReference type="Proteomes" id="UP000248863">
    <property type="component" value="Unassembled WGS sequence"/>
</dbReference>
<proteinExistence type="inferred from homology"/>
<evidence type="ECO:0000313" key="8">
    <source>
        <dbReference type="Proteomes" id="UP000248863"/>
    </source>
</evidence>
<dbReference type="InterPro" id="IPR003593">
    <property type="entry name" value="AAA+_ATPase"/>
</dbReference>
<dbReference type="SUPFAM" id="SSF52540">
    <property type="entry name" value="P-loop containing nucleoside triphosphate hydrolases"/>
    <property type="match status" value="1"/>
</dbReference>
<accession>A0A327KJT7</accession>
<dbReference type="CDD" id="cd03224">
    <property type="entry name" value="ABC_TM1139_LivF_branched"/>
    <property type="match status" value="1"/>
</dbReference>
<dbReference type="Pfam" id="PF00005">
    <property type="entry name" value="ABC_tran"/>
    <property type="match status" value="1"/>
</dbReference>